<proteinExistence type="predicted"/>
<sequence>MVSDHPENPNLCYKWTKSGKPHISGLRYVCAGCRKLRDAKQVAKETPLPTRKLAGDKWADDGPSTAHFCQPFERTKVQGEEERRKVQAELAMGSRENVASAKVRIETRVAQKYSDKGDEERNRIRDVACGNRTATKQALYRASTKRFTNVCITGLPMATAVIYGFHVRQALQRRVQRMGLTQLYTSRDDAGVAFQRLIRKMGALQFCPPGYMNRSVHLLRTMINESVLELGARVATNSILDYYVSTWIRNSIGPDFFSLFNVPRHRTINHAESYHGRQRWFYQPHLLLGRWLVNFQEVSHAEEESAVAIDEGRQQPNQPLALTAEIDANIEREKTDILAFLNTDFEDEQFAVTMARFFGRVGHLVGFNAPPRAELDEQMQEAAAMEEAEASLDESGIIVEENDEENINPN</sequence>
<keyword evidence="2" id="KW-1185">Reference proteome</keyword>
<dbReference type="Proteomes" id="UP000887572">
    <property type="component" value="Unplaced"/>
</dbReference>
<feature type="region of interest" description="Disordered" evidence="1">
    <location>
        <begin position="388"/>
        <end position="410"/>
    </location>
</feature>
<reference evidence="3" key="1">
    <citation type="submission" date="2022-11" db="UniProtKB">
        <authorList>
            <consortium name="WormBaseParasite"/>
        </authorList>
    </citation>
    <scope>IDENTIFICATION</scope>
</reference>
<accession>A0A914H4E0</accession>
<evidence type="ECO:0000313" key="3">
    <source>
        <dbReference type="WBParaSite" id="Gr19_v10_g13882.t1"/>
    </source>
</evidence>
<dbReference type="AlphaFoldDB" id="A0A914H4E0"/>
<evidence type="ECO:0000256" key="1">
    <source>
        <dbReference type="SAM" id="MobiDB-lite"/>
    </source>
</evidence>
<evidence type="ECO:0000313" key="2">
    <source>
        <dbReference type="Proteomes" id="UP000887572"/>
    </source>
</evidence>
<feature type="compositionally biased region" description="Acidic residues" evidence="1">
    <location>
        <begin position="400"/>
        <end position="410"/>
    </location>
</feature>
<name>A0A914H4E0_GLORO</name>
<protein>
    <submittedName>
        <fullName evidence="3">Uncharacterized protein</fullName>
    </submittedName>
</protein>
<organism evidence="2 3">
    <name type="scientific">Globodera rostochiensis</name>
    <name type="common">Golden nematode worm</name>
    <name type="synonym">Heterodera rostochiensis</name>
    <dbReference type="NCBI Taxonomy" id="31243"/>
    <lineage>
        <taxon>Eukaryota</taxon>
        <taxon>Metazoa</taxon>
        <taxon>Ecdysozoa</taxon>
        <taxon>Nematoda</taxon>
        <taxon>Chromadorea</taxon>
        <taxon>Rhabditida</taxon>
        <taxon>Tylenchina</taxon>
        <taxon>Tylenchomorpha</taxon>
        <taxon>Tylenchoidea</taxon>
        <taxon>Heteroderidae</taxon>
        <taxon>Heteroderinae</taxon>
        <taxon>Globodera</taxon>
    </lineage>
</organism>
<dbReference type="WBParaSite" id="Gr19_v10_g13882.t1">
    <property type="protein sequence ID" value="Gr19_v10_g13882.t1"/>
    <property type="gene ID" value="Gr19_v10_g13882"/>
</dbReference>